<dbReference type="PANTHER" id="PTHR42715:SF10">
    <property type="entry name" value="BETA-GLUCOSIDASE"/>
    <property type="match status" value="1"/>
</dbReference>
<dbReference type="AlphaFoldDB" id="A0A521E1D8"/>
<dbReference type="RefSeq" id="WP_246066001.1">
    <property type="nucleotide sequence ID" value="NZ_FXTJ01000004.1"/>
</dbReference>
<protein>
    <submittedName>
        <fullName evidence="5">Glycosyl hydrolase family 3 N terminal domain-containing protein</fullName>
    </submittedName>
</protein>
<evidence type="ECO:0000256" key="3">
    <source>
        <dbReference type="SAM" id="MobiDB-lite"/>
    </source>
</evidence>
<evidence type="ECO:0000313" key="5">
    <source>
        <dbReference type="EMBL" id="SMO77783.1"/>
    </source>
</evidence>
<dbReference type="Gene3D" id="3.20.20.300">
    <property type="entry name" value="Glycoside hydrolase, family 3, N-terminal domain"/>
    <property type="match status" value="1"/>
</dbReference>
<dbReference type="InterPro" id="IPR001764">
    <property type="entry name" value="Glyco_hydro_3_N"/>
</dbReference>
<sequence>MTLEQEAALPIGRDSWSTTPVPEAGVPSLVLTDGPHGVRLQAGASDHLGLHDSVPATCFPPAVAVGASWDPTVAERVGAAVGREARALGVHVVLGPGVDIERTPLCGRNPRR</sequence>
<evidence type="ECO:0000259" key="4">
    <source>
        <dbReference type="Pfam" id="PF00933"/>
    </source>
</evidence>
<dbReference type="PRINTS" id="PR00133">
    <property type="entry name" value="GLHYDRLASE3"/>
</dbReference>
<dbReference type="Pfam" id="PF00933">
    <property type="entry name" value="Glyco_hydro_3"/>
    <property type="match status" value="1"/>
</dbReference>
<dbReference type="InterPro" id="IPR036962">
    <property type="entry name" value="Glyco_hydro_3_N_sf"/>
</dbReference>
<dbReference type="Proteomes" id="UP000317484">
    <property type="component" value="Unassembled WGS sequence"/>
</dbReference>
<proteinExistence type="inferred from homology"/>
<dbReference type="SUPFAM" id="SSF51445">
    <property type="entry name" value="(Trans)glycosidases"/>
    <property type="match status" value="1"/>
</dbReference>
<keyword evidence="2 5" id="KW-0378">Hydrolase</keyword>
<feature type="domain" description="Glycoside hydrolase family 3 N-terminal" evidence="4">
    <location>
        <begin position="37"/>
        <end position="110"/>
    </location>
</feature>
<name>A0A521E1D8_9ACTN</name>
<evidence type="ECO:0000256" key="2">
    <source>
        <dbReference type="ARBA" id="ARBA00022801"/>
    </source>
</evidence>
<organism evidence="5 6">
    <name type="scientific">Geodermatophilus aquaeductus</name>
    <dbReference type="NCBI Taxonomy" id="1564161"/>
    <lineage>
        <taxon>Bacteria</taxon>
        <taxon>Bacillati</taxon>
        <taxon>Actinomycetota</taxon>
        <taxon>Actinomycetes</taxon>
        <taxon>Geodermatophilales</taxon>
        <taxon>Geodermatophilaceae</taxon>
        <taxon>Geodermatophilus</taxon>
    </lineage>
</organism>
<accession>A0A521E1D8</accession>
<gene>
    <name evidence="5" type="ORF">SAMN06273567_104127</name>
</gene>
<dbReference type="EMBL" id="FXTJ01000004">
    <property type="protein sequence ID" value="SMO77783.1"/>
    <property type="molecule type" value="Genomic_DNA"/>
</dbReference>
<keyword evidence="6" id="KW-1185">Reference proteome</keyword>
<evidence type="ECO:0000313" key="6">
    <source>
        <dbReference type="Proteomes" id="UP000317484"/>
    </source>
</evidence>
<dbReference type="PANTHER" id="PTHR42715">
    <property type="entry name" value="BETA-GLUCOSIDASE"/>
    <property type="match status" value="1"/>
</dbReference>
<comment type="similarity">
    <text evidence="1">Belongs to the glycosyl hydrolase 3 family.</text>
</comment>
<evidence type="ECO:0000256" key="1">
    <source>
        <dbReference type="ARBA" id="ARBA00005336"/>
    </source>
</evidence>
<dbReference type="InterPro" id="IPR017853">
    <property type="entry name" value="GH"/>
</dbReference>
<dbReference type="InterPro" id="IPR050288">
    <property type="entry name" value="Cellulose_deg_GH3"/>
</dbReference>
<dbReference type="GO" id="GO:0004553">
    <property type="term" value="F:hydrolase activity, hydrolyzing O-glycosyl compounds"/>
    <property type="evidence" value="ECO:0007669"/>
    <property type="project" value="InterPro"/>
</dbReference>
<feature type="region of interest" description="Disordered" evidence="3">
    <location>
        <begin position="1"/>
        <end position="20"/>
    </location>
</feature>
<dbReference type="GO" id="GO:0005975">
    <property type="term" value="P:carbohydrate metabolic process"/>
    <property type="evidence" value="ECO:0007669"/>
    <property type="project" value="InterPro"/>
</dbReference>
<reference evidence="5 6" key="1">
    <citation type="submission" date="2017-05" db="EMBL/GenBank/DDBJ databases">
        <authorList>
            <person name="Varghese N."/>
            <person name="Submissions S."/>
        </authorList>
    </citation>
    <scope>NUCLEOTIDE SEQUENCE [LARGE SCALE GENOMIC DNA]</scope>
    <source>
        <strain evidence="5 6">DSM 46834</strain>
    </source>
</reference>